<dbReference type="PANTHER" id="PTHR38034">
    <property type="entry name" value="INNER MEMBRANE PROTEIN YPJD"/>
    <property type="match status" value="1"/>
</dbReference>
<name>A0A2A5CCF5_9GAMM</name>
<feature type="transmembrane region" description="Helical" evidence="1">
    <location>
        <begin position="238"/>
        <end position="259"/>
    </location>
</feature>
<protein>
    <submittedName>
        <fullName evidence="3">Phosphohydrolase</fullName>
    </submittedName>
</protein>
<keyword evidence="1" id="KW-1133">Transmembrane helix</keyword>
<feature type="transmembrane region" description="Helical" evidence="1">
    <location>
        <begin position="175"/>
        <end position="198"/>
    </location>
</feature>
<dbReference type="GO" id="GO:0017004">
    <property type="term" value="P:cytochrome complex assembly"/>
    <property type="evidence" value="ECO:0007669"/>
    <property type="project" value="InterPro"/>
</dbReference>
<feature type="transmembrane region" description="Helical" evidence="1">
    <location>
        <begin position="63"/>
        <end position="84"/>
    </location>
</feature>
<keyword evidence="3" id="KW-0378">Hydrolase</keyword>
<keyword evidence="1" id="KW-0812">Transmembrane</keyword>
<feature type="transmembrane region" description="Helical" evidence="1">
    <location>
        <begin position="34"/>
        <end position="51"/>
    </location>
</feature>
<feature type="domain" description="Cytochrome c assembly protein" evidence="2">
    <location>
        <begin position="37"/>
        <end position="261"/>
    </location>
</feature>
<comment type="caution">
    <text evidence="3">The sequence shown here is derived from an EMBL/GenBank/DDBJ whole genome shotgun (WGS) entry which is preliminary data.</text>
</comment>
<dbReference type="EMBL" id="NVWI01000005">
    <property type="protein sequence ID" value="PCJ41472.1"/>
    <property type="molecule type" value="Genomic_DNA"/>
</dbReference>
<organism evidence="3 4">
    <name type="scientific">SAR86 cluster bacterium</name>
    <dbReference type="NCBI Taxonomy" id="2030880"/>
    <lineage>
        <taxon>Bacteria</taxon>
        <taxon>Pseudomonadati</taxon>
        <taxon>Pseudomonadota</taxon>
        <taxon>Gammaproteobacteria</taxon>
        <taxon>SAR86 cluster</taxon>
    </lineage>
</organism>
<sequence>MLATVSGITAVALYLLGTWFQAQGLLQERSTRPLVLACGSFALLAHLINMIEVINTPLGYNFGFFKIATLFSFAISSLVLLSSLKKPLENLFLIIFPIAIISILCSLFAPDNYIPHADYSRGLALHIVLAILATSIITIGAVQAVFMAYENQQLKQRHGFRLIRHMPPLQTMESLLFEIVWVGIFLLSGVIITGILFTEDFLGQHLSHKTVLSISSWIVFAILLWGRHFAGWRGATAIRWTLVGFLFLVLAYFGSKFVLELVLERT</sequence>
<dbReference type="PANTHER" id="PTHR38034:SF1">
    <property type="entry name" value="INNER MEMBRANE PROTEIN YPJD"/>
    <property type="match status" value="1"/>
</dbReference>
<reference evidence="4" key="1">
    <citation type="submission" date="2017-08" db="EMBL/GenBank/DDBJ databases">
        <title>A dynamic microbial community with high functional redundancy inhabits the cold, oxic subseafloor aquifer.</title>
        <authorList>
            <person name="Tully B.J."/>
            <person name="Wheat C.G."/>
            <person name="Glazer B.T."/>
            <person name="Huber J.A."/>
        </authorList>
    </citation>
    <scope>NUCLEOTIDE SEQUENCE [LARGE SCALE GENOMIC DNA]</scope>
</reference>
<dbReference type="GO" id="GO:0005886">
    <property type="term" value="C:plasma membrane"/>
    <property type="evidence" value="ECO:0007669"/>
    <property type="project" value="TreeGrafter"/>
</dbReference>
<dbReference type="InterPro" id="IPR052372">
    <property type="entry name" value="YpjD/HemX"/>
</dbReference>
<evidence type="ECO:0000313" key="3">
    <source>
        <dbReference type="EMBL" id="PCJ41472.1"/>
    </source>
</evidence>
<evidence type="ECO:0000256" key="1">
    <source>
        <dbReference type="SAM" id="Phobius"/>
    </source>
</evidence>
<proteinExistence type="predicted"/>
<dbReference type="GO" id="GO:0016787">
    <property type="term" value="F:hydrolase activity"/>
    <property type="evidence" value="ECO:0007669"/>
    <property type="project" value="UniProtKB-KW"/>
</dbReference>
<feature type="transmembrane region" description="Helical" evidence="1">
    <location>
        <begin position="210"/>
        <end position="226"/>
    </location>
</feature>
<keyword evidence="1" id="KW-0472">Membrane</keyword>
<gene>
    <name evidence="3" type="ORF">COA71_07895</name>
</gene>
<dbReference type="Pfam" id="PF01578">
    <property type="entry name" value="Cytochrom_C_asm"/>
    <property type="match status" value="1"/>
</dbReference>
<dbReference type="Proteomes" id="UP000228987">
    <property type="component" value="Unassembled WGS sequence"/>
</dbReference>
<evidence type="ECO:0000313" key="4">
    <source>
        <dbReference type="Proteomes" id="UP000228987"/>
    </source>
</evidence>
<dbReference type="AlphaFoldDB" id="A0A2A5CCF5"/>
<accession>A0A2A5CCF5</accession>
<feature type="transmembrane region" description="Helical" evidence="1">
    <location>
        <begin position="91"/>
        <end position="110"/>
    </location>
</feature>
<feature type="transmembrane region" description="Helical" evidence="1">
    <location>
        <begin position="6"/>
        <end position="22"/>
    </location>
</feature>
<feature type="transmembrane region" description="Helical" evidence="1">
    <location>
        <begin position="122"/>
        <end position="149"/>
    </location>
</feature>
<dbReference type="GO" id="GO:0020037">
    <property type="term" value="F:heme binding"/>
    <property type="evidence" value="ECO:0007669"/>
    <property type="project" value="InterPro"/>
</dbReference>
<dbReference type="InterPro" id="IPR002541">
    <property type="entry name" value="Cyt_c_assembly"/>
</dbReference>
<evidence type="ECO:0000259" key="2">
    <source>
        <dbReference type="Pfam" id="PF01578"/>
    </source>
</evidence>